<dbReference type="Pfam" id="PF01148">
    <property type="entry name" value="CTP_transf_1"/>
    <property type="match status" value="1"/>
</dbReference>
<gene>
    <name evidence="13" type="ORF">METZ01_LOCUS221138</name>
</gene>
<proteinExistence type="predicted"/>
<evidence type="ECO:0000256" key="10">
    <source>
        <dbReference type="ARBA" id="ARBA00023209"/>
    </source>
</evidence>
<keyword evidence="8" id="KW-0443">Lipid metabolism</keyword>
<evidence type="ECO:0008006" key="14">
    <source>
        <dbReference type="Google" id="ProtNLM"/>
    </source>
</evidence>
<evidence type="ECO:0000256" key="1">
    <source>
        <dbReference type="ARBA" id="ARBA00004651"/>
    </source>
</evidence>
<dbReference type="GO" id="GO:0005886">
    <property type="term" value="C:plasma membrane"/>
    <property type="evidence" value="ECO:0007669"/>
    <property type="project" value="UniProtKB-SubCell"/>
</dbReference>
<dbReference type="AlphaFoldDB" id="A0A382G112"/>
<accession>A0A382G112</accession>
<dbReference type="EMBL" id="UINC01052682">
    <property type="protein sequence ID" value="SVB68284.1"/>
    <property type="molecule type" value="Genomic_DNA"/>
</dbReference>
<sequence length="272" mass="28761">VIGGVVRFREDGAMWILTVAAVVTQFEIYTLLGRLGFAANRISGLLTGAFLIPMGYFIEGAGMDTLAVGALLMSAASVLFPQAQRGMYVKRLLPTFFGLLYVPFLLHYFVRILQVPDETPAEASMSFALFFCLWVLAVAKFSDVGALLVGKLIGRTKMAPSISPGKTIEGLVGGIGASVGIGVLFPWVLQTYQPGLVSFEGINLEPRSAAIFALPVAIAAVIGDLIASVLKRLANVKDSGGVIPGIGGMLDLTDSLMLAAPTGYFLYLALLP</sequence>
<evidence type="ECO:0000313" key="13">
    <source>
        <dbReference type="EMBL" id="SVB68284.1"/>
    </source>
</evidence>
<keyword evidence="3" id="KW-0444">Lipid biosynthesis</keyword>
<evidence type="ECO:0000256" key="8">
    <source>
        <dbReference type="ARBA" id="ARBA00023098"/>
    </source>
</evidence>
<name>A0A382G112_9ZZZZ</name>
<feature type="non-terminal residue" evidence="13">
    <location>
        <position position="1"/>
    </location>
</feature>
<evidence type="ECO:0000256" key="9">
    <source>
        <dbReference type="ARBA" id="ARBA00023136"/>
    </source>
</evidence>
<reference evidence="13" key="1">
    <citation type="submission" date="2018-05" db="EMBL/GenBank/DDBJ databases">
        <authorList>
            <person name="Lanie J.A."/>
            <person name="Ng W.-L."/>
            <person name="Kazmierczak K.M."/>
            <person name="Andrzejewski T.M."/>
            <person name="Davidsen T.M."/>
            <person name="Wayne K.J."/>
            <person name="Tettelin H."/>
            <person name="Glass J.I."/>
            <person name="Rusch D."/>
            <person name="Podicherti R."/>
            <person name="Tsui H.-C.T."/>
            <person name="Winkler M.E."/>
        </authorList>
    </citation>
    <scope>NUCLEOTIDE SEQUENCE</scope>
</reference>
<evidence type="ECO:0000256" key="12">
    <source>
        <dbReference type="SAM" id="Phobius"/>
    </source>
</evidence>
<protein>
    <recommendedName>
        <fullName evidence="14">Phosphatidate cytidylyltransferase</fullName>
    </recommendedName>
</protein>
<feature type="transmembrane region" description="Helical" evidence="12">
    <location>
        <begin position="209"/>
        <end position="230"/>
    </location>
</feature>
<keyword evidence="7 12" id="KW-1133">Transmembrane helix</keyword>
<feature type="transmembrane region" description="Helical" evidence="12">
    <location>
        <begin position="170"/>
        <end position="189"/>
    </location>
</feature>
<evidence type="ECO:0000256" key="7">
    <source>
        <dbReference type="ARBA" id="ARBA00022989"/>
    </source>
</evidence>
<evidence type="ECO:0000256" key="2">
    <source>
        <dbReference type="ARBA" id="ARBA00022475"/>
    </source>
</evidence>
<keyword evidence="5 12" id="KW-0812">Transmembrane</keyword>
<keyword evidence="6" id="KW-0548">Nucleotidyltransferase</keyword>
<evidence type="ECO:0000256" key="3">
    <source>
        <dbReference type="ARBA" id="ARBA00022516"/>
    </source>
</evidence>
<evidence type="ECO:0000256" key="4">
    <source>
        <dbReference type="ARBA" id="ARBA00022679"/>
    </source>
</evidence>
<keyword evidence="11" id="KW-1208">Phospholipid metabolism</keyword>
<evidence type="ECO:0000256" key="11">
    <source>
        <dbReference type="ARBA" id="ARBA00023264"/>
    </source>
</evidence>
<keyword evidence="9 12" id="KW-0472">Membrane</keyword>
<dbReference type="PANTHER" id="PTHR46382">
    <property type="entry name" value="PHOSPHATIDATE CYTIDYLYLTRANSFERASE"/>
    <property type="match status" value="1"/>
</dbReference>
<feature type="transmembrane region" description="Helical" evidence="12">
    <location>
        <begin position="92"/>
        <end position="113"/>
    </location>
</feature>
<feature type="transmembrane region" description="Helical" evidence="12">
    <location>
        <begin position="12"/>
        <end position="32"/>
    </location>
</feature>
<feature type="transmembrane region" description="Helical" evidence="12">
    <location>
        <begin position="125"/>
        <end position="149"/>
    </location>
</feature>
<evidence type="ECO:0000256" key="6">
    <source>
        <dbReference type="ARBA" id="ARBA00022695"/>
    </source>
</evidence>
<keyword evidence="4" id="KW-0808">Transferase</keyword>
<organism evidence="13">
    <name type="scientific">marine metagenome</name>
    <dbReference type="NCBI Taxonomy" id="408172"/>
    <lineage>
        <taxon>unclassified sequences</taxon>
        <taxon>metagenomes</taxon>
        <taxon>ecological metagenomes</taxon>
    </lineage>
</organism>
<evidence type="ECO:0000256" key="5">
    <source>
        <dbReference type="ARBA" id="ARBA00022692"/>
    </source>
</evidence>
<dbReference type="PANTHER" id="PTHR46382:SF1">
    <property type="entry name" value="PHOSPHATIDATE CYTIDYLYLTRANSFERASE"/>
    <property type="match status" value="1"/>
</dbReference>
<keyword evidence="10" id="KW-0594">Phospholipid biosynthesis</keyword>
<dbReference type="GO" id="GO:0004605">
    <property type="term" value="F:phosphatidate cytidylyltransferase activity"/>
    <property type="evidence" value="ECO:0007669"/>
    <property type="project" value="TreeGrafter"/>
</dbReference>
<comment type="subcellular location">
    <subcellularLocation>
        <location evidence="1">Cell membrane</location>
        <topology evidence="1">Multi-pass membrane protein</topology>
    </subcellularLocation>
</comment>
<dbReference type="GO" id="GO:0016024">
    <property type="term" value="P:CDP-diacylglycerol biosynthetic process"/>
    <property type="evidence" value="ECO:0007669"/>
    <property type="project" value="TreeGrafter"/>
</dbReference>
<keyword evidence="2" id="KW-1003">Cell membrane</keyword>